<evidence type="ECO:0000313" key="9">
    <source>
        <dbReference type="EMBL" id="SQI31269.1"/>
    </source>
</evidence>
<feature type="domain" description="2Fe-2S ferredoxin-type" evidence="7">
    <location>
        <begin position="658"/>
        <end position="749"/>
    </location>
</feature>
<proteinExistence type="inferred from homology"/>
<dbReference type="Pfam" id="PF00111">
    <property type="entry name" value="Fer2"/>
    <property type="match status" value="1"/>
</dbReference>
<dbReference type="InterPro" id="IPR039261">
    <property type="entry name" value="FNR_nucleotide-bd"/>
</dbReference>
<dbReference type="AlphaFoldDB" id="A0A2X4TY10"/>
<dbReference type="SUPFAM" id="SSF54292">
    <property type="entry name" value="2Fe-2S ferredoxin-like"/>
    <property type="match status" value="1"/>
</dbReference>
<dbReference type="GO" id="GO:0016705">
    <property type="term" value="F:oxidoreductase activity, acting on paired donors, with incorporation or reduction of molecular oxygen"/>
    <property type="evidence" value="ECO:0007669"/>
    <property type="project" value="InterPro"/>
</dbReference>
<evidence type="ECO:0000256" key="1">
    <source>
        <dbReference type="ARBA" id="ARBA00010617"/>
    </source>
</evidence>
<keyword evidence="4 9" id="KW-0560">Oxidoreductase</keyword>
<dbReference type="EMBL" id="LS483468">
    <property type="protein sequence ID" value="SQI31269.1"/>
    <property type="molecule type" value="Genomic_DNA"/>
</dbReference>
<dbReference type="InterPro" id="IPR012675">
    <property type="entry name" value="Beta-grasp_dom_sf"/>
</dbReference>
<dbReference type="GO" id="GO:0005506">
    <property type="term" value="F:iron ion binding"/>
    <property type="evidence" value="ECO:0007669"/>
    <property type="project" value="InterPro"/>
</dbReference>
<evidence type="ECO:0000259" key="7">
    <source>
        <dbReference type="PROSITE" id="PS51085"/>
    </source>
</evidence>
<dbReference type="PROSITE" id="PS00197">
    <property type="entry name" value="2FE2S_FER_1"/>
    <property type="match status" value="1"/>
</dbReference>
<dbReference type="SUPFAM" id="SSF48264">
    <property type="entry name" value="Cytochrome P450"/>
    <property type="match status" value="1"/>
</dbReference>
<dbReference type="RefSeq" id="WP_072701965.1">
    <property type="nucleotide sequence ID" value="NZ_JAFBBL010000001.1"/>
</dbReference>
<keyword evidence="5" id="KW-0408">Iron</keyword>
<dbReference type="KEGG" id="rcr:NCTC10994_01960"/>
<evidence type="ECO:0000256" key="5">
    <source>
        <dbReference type="ARBA" id="ARBA00023004"/>
    </source>
</evidence>
<dbReference type="PROSITE" id="PS51085">
    <property type="entry name" value="2FE2S_FER_2"/>
    <property type="match status" value="1"/>
</dbReference>
<keyword evidence="3" id="KW-0479">Metal-binding</keyword>
<evidence type="ECO:0000259" key="8">
    <source>
        <dbReference type="PROSITE" id="PS51384"/>
    </source>
</evidence>
<dbReference type="GO" id="GO:0051537">
    <property type="term" value="F:2 iron, 2 sulfur cluster binding"/>
    <property type="evidence" value="ECO:0007669"/>
    <property type="project" value="InterPro"/>
</dbReference>
<dbReference type="Gene3D" id="3.10.20.30">
    <property type="match status" value="1"/>
</dbReference>
<dbReference type="Gene3D" id="1.10.630.10">
    <property type="entry name" value="Cytochrome P450"/>
    <property type="match status" value="1"/>
</dbReference>
<dbReference type="GO" id="GO:0020037">
    <property type="term" value="F:heme binding"/>
    <property type="evidence" value="ECO:0007669"/>
    <property type="project" value="InterPro"/>
</dbReference>
<dbReference type="STRING" id="1219011.GCA_001895045_03054"/>
<keyword evidence="10" id="KW-1185">Reference proteome</keyword>
<evidence type="ECO:0000256" key="2">
    <source>
        <dbReference type="ARBA" id="ARBA00022617"/>
    </source>
</evidence>
<accession>A0A2X4TY10</accession>
<dbReference type="InterPro" id="IPR006058">
    <property type="entry name" value="2Fe2S_fd_BS"/>
</dbReference>
<evidence type="ECO:0000256" key="6">
    <source>
        <dbReference type="ARBA" id="ARBA00023033"/>
    </source>
</evidence>
<dbReference type="PANTHER" id="PTHR46696">
    <property type="entry name" value="P450, PUTATIVE (EUROFUNG)-RELATED"/>
    <property type="match status" value="1"/>
</dbReference>
<keyword evidence="2" id="KW-0349">Heme</keyword>
<reference evidence="9 10" key="1">
    <citation type="submission" date="2018-06" db="EMBL/GenBank/DDBJ databases">
        <authorList>
            <consortium name="Pathogen Informatics"/>
            <person name="Doyle S."/>
        </authorList>
    </citation>
    <scope>NUCLEOTIDE SEQUENCE [LARGE SCALE GENOMIC DNA]</scope>
    <source>
        <strain evidence="9 10">NCTC10994</strain>
    </source>
</reference>
<dbReference type="InterPro" id="IPR017938">
    <property type="entry name" value="Riboflavin_synthase-like_b-brl"/>
</dbReference>
<dbReference type="EC" id="1.-.-.-" evidence="9"/>
<sequence>MTLTPEAPSASRCPVAHGFDALSDDYFTDPAAHFAKFRDETPVFFYPYLNAWIVNRREDVETVLADWQRFTSGGNSGTIDVPEQFRAIVPPDLITQMLVGSDPPSHTDHRFVAQRGFTKERMEALQPEIEARAHRVVDGFEARGSGNLVTDYALELTTQTIMAHMGLGYEHDAMMRQLRDDFAMILASAAEPMAEPLRTQVWQRYIDATLVLRRIIDERRENPGADLISDMAIVNDKDGNRMLSAAQIAVHLTEFAMAGVDSTTQAVSNAVLFLARNPETLAEAIEDPGLWQRVFEETVRRRPSSPFAARQAQQDIELGGAHIRKGDMVWLALASANTDPARCPHPFEFDIHRPEPENHLAFTQGRHTCLGQALARVQGATALKVLFERLPSLRPAAEVPLDFLPIALLPVRRTLPVTWDVADIERAKTKTARHMELTVLERCDESDGVVSLTLGHPDGGALPTWKPGAHIEVRLGDGDDALLRQYSLSSSPQDSTRWRIGVLREPDSRGGSQYVHDRLRDGATVTVGFPRNNFRLRPAARYVFVAGGIGITPILPMIAQAEADGARWELLYGGRTRASMAFLSELERFGDKITVCPQDETGLLDLRALLAEPTEDTLIYCCGPEPLLQAIEAASAHWPVGSLVTERFAAKKIVRTEPDVAFDVDFSRSGITATVPAGKSVLDVAEEIGIEALSSCKEGTCGTCEVRILAGRADHRDSILTPGEQERNETMMMCVSRAEKGCSKLVLDA</sequence>
<organism evidence="9 10">
    <name type="scientific">Rhodococcus coprophilus</name>
    <dbReference type="NCBI Taxonomy" id="38310"/>
    <lineage>
        <taxon>Bacteria</taxon>
        <taxon>Bacillati</taxon>
        <taxon>Actinomycetota</taxon>
        <taxon>Actinomycetes</taxon>
        <taxon>Mycobacteriales</taxon>
        <taxon>Nocardiaceae</taxon>
        <taxon>Rhodococcus</taxon>
    </lineage>
</organism>
<feature type="domain" description="FAD-binding FR-type" evidence="8">
    <location>
        <begin position="432"/>
        <end position="537"/>
    </location>
</feature>
<dbReference type="Proteomes" id="UP000249091">
    <property type="component" value="Chromosome 1"/>
</dbReference>
<dbReference type="InterPro" id="IPR001041">
    <property type="entry name" value="2Fe-2S_ferredoxin-type"/>
</dbReference>
<dbReference type="SUPFAM" id="SSF52343">
    <property type="entry name" value="Ferredoxin reductase-like, C-terminal NADP-linked domain"/>
    <property type="match status" value="1"/>
</dbReference>
<dbReference type="Pfam" id="PF00067">
    <property type="entry name" value="p450"/>
    <property type="match status" value="1"/>
</dbReference>
<dbReference type="InterPro" id="IPR036396">
    <property type="entry name" value="Cyt_P450_sf"/>
</dbReference>
<protein>
    <submittedName>
        <fullName evidence="9">Cytochrome p450 monooxygenase</fullName>
        <ecNumber evidence="9">1.-.-.-</ecNumber>
    </submittedName>
</protein>
<dbReference type="Pfam" id="PF00175">
    <property type="entry name" value="NAD_binding_1"/>
    <property type="match status" value="1"/>
</dbReference>
<dbReference type="InterPro" id="IPR017927">
    <property type="entry name" value="FAD-bd_FR_type"/>
</dbReference>
<dbReference type="InterPro" id="IPR001433">
    <property type="entry name" value="OxRdtase_FAD/NAD-bd"/>
</dbReference>
<dbReference type="SUPFAM" id="SSF63380">
    <property type="entry name" value="Riboflavin synthase domain-like"/>
    <property type="match status" value="1"/>
</dbReference>
<evidence type="ECO:0000256" key="3">
    <source>
        <dbReference type="ARBA" id="ARBA00022723"/>
    </source>
</evidence>
<dbReference type="PROSITE" id="PS51384">
    <property type="entry name" value="FAD_FR"/>
    <property type="match status" value="1"/>
</dbReference>
<dbReference type="PANTHER" id="PTHR46696:SF1">
    <property type="entry name" value="CYTOCHROME P450 YJIB-RELATED"/>
    <property type="match status" value="1"/>
</dbReference>
<dbReference type="InterPro" id="IPR036010">
    <property type="entry name" value="2Fe-2S_ferredoxin-like_sf"/>
</dbReference>
<dbReference type="Gene3D" id="3.40.50.80">
    <property type="entry name" value="Nucleotide-binding domain of ferredoxin-NADP reductase (FNR) module"/>
    <property type="match status" value="1"/>
</dbReference>
<dbReference type="PRINTS" id="PR00359">
    <property type="entry name" value="BP450"/>
</dbReference>
<name>A0A2X4TY10_9NOCA</name>
<keyword evidence="6 9" id="KW-0503">Monooxygenase</keyword>
<comment type="similarity">
    <text evidence="1">Belongs to the cytochrome P450 family.</text>
</comment>
<gene>
    <name evidence="9" type="primary">ophA1_3</name>
    <name evidence="9" type="ORF">NCTC10994_01960</name>
</gene>
<dbReference type="Gene3D" id="2.40.30.10">
    <property type="entry name" value="Translation factors"/>
    <property type="match status" value="1"/>
</dbReference>
<dbReference type="GO" id="GO:0004497">
    <property type="term" value="F:monooxygenase activity"/>
    <property type="evidence" value="ECO:0007669"/>
    <property type="project" value="UniProtKB-KW"/>
</dbReference>
<dbReference type="CDD" id="cd00207">
    <property type="entry name" value="fer2"/>
    <property type="match status" value="1"/>
</dbReference>
<dbReference type="InterPro" id="IPR002397">
    <property type="entry name" value="Cyt_P450_B"/>
</dbReference>
<evidence type="ECO:0000313" key="10">
    <source>
        <dbReference type="Proteomes" id="UP000249091"/>
    </source>
</evidence>
<dbReference type="CDD" id="cd06185">
    <property type="entry name" value="PDR_like"/>
    <property type="match status" value="1"/>
</dbReference>
<dbReference type="InterPro" id="IPR001128">
    <property type="entry name" value="Cyt_P450"/>
</dbReference>
<evidence type="ECO:0000256" key="4">
    <source>
        <dbReference type="ARBA" id="ARBA00023002"/>
    </source>
</evidence>